<organism evidence="1 2">
    <name type="scientific">Streptomyces hygroscopicus</name>
    <dbReference type="NCBI Taxonomy" id="1912"/>
    <lineage>
        <taxon>Bacteria</taxon>
        <taxon>Bacillati</taxon>
        <taxon>Actinomycetota</taxon>
        <taxon>Actinomycetes</taxon>
        <taxon>Kitasatosporales</taxon>
        <taxon>Streptomycetaceae</taxon>
        <taxon>Streptomyces</taxon>
        <taxon>Streptomyces violaceusniger group</taxon>
    </lineage>
</organism>
<dbReference type="Proteomes" id="UP001054854">
    <property type="component" value="Unassembled WGS sequence"/>
</dbReference>
<proteinExistence type="predicted"/>
<gene>
    <name evidence="1" type="ORF">TPA0910_15740</name>
</gene>
<sequence length="115" mass="12463">MLPGASERVSARLSASESAFEYARVFPVSGPALSRGTLPAVPTGLSRPYRAEFWDRTDRSLGTVPTRLFRPRSSDRTLPYELPHFHPLPPPPPPAPAAFPVGFRYLSSTGSASTP</sequence>
<comment type="caution">
    <text evidence="1">The sequence shown here is derived from an EMBL/GenBank/DDBJ whole genome shotgun (WGS) entry which is preliminary data.</text>
</comment>
<reference evidence="1" key="1">
    <citation type="submission" date="2024-05" db="EMBL/GenBank/DDBJ databases">
        <title>Whole genome shotgun sequence of Streptomyces hygroscopicus NBRC 113678.</title>
        <authorList>
            <person name="Komaki H."/>
            <person name="Tamura T."/>
        </authorList>
    </citation>
    <scope>NUCLEOTIDE SEQUENCE</scope>
    <source>
        <strain evidence="1">N11-34</strain>
    </source>
</reference>
<protein>
    <submittedName>
        <fullName evidence="1">Uncharacterized protein</fullName>
    </submittedName>
</protein>
<evidence type="ECO:0000313" key="1">
    <source>
        <dbReference type="EMBL" id="GHJ27141.1"/>
    </source>
</evidence>
<evidence type="ECO:0000313" key="2">
    <source>
        <dbReference type="Proteomes" id="UP001054854"/>
    </source>
</evidence>
<name>A0ABQ3TW31_STRHY</name>
<keyword evidence="2" id="KW-1185">Reference proteome</keyword>
<dbReference type="EMBL" id="BNEK01000003">
    <property type="protein sequence ID" value="GHJ27141.1"/>
    <property type="molecule type" value="Genomic_DNA"/>
</dbReference>
<accession>A0ABQ3TW31</accession>